<dbReference type="Proteomes" id="UP000198356">
    <property type="component" value="Unassembled WGS sequence"/>
</dbReference>
<reference evidence="2 3" key="1">
    <citation type="submission" date="2017-06" db="EMBL/GenBank/DDBJ databases">
        <authorList>
            <person name="Kim H.J."/>
            <person name="Triplett B.A."/>
        </authorList>
    </citation>
    <scope>NUCLEOTIDE SEQUENCE [LARGE SCALE GENOMIC DNA]</scope>
    <source>
        <strain evidence="2 3">DSM 18704</strain>
    </source>
</reference>
<dbReference type="InterPro" id="IPR003793">
    <property type="entry name" value="UPF0166"/>
</dbReference>
<proteinExistence type="inferred from homology"/>
<comment type="similarity">
    <text evidence="1">Belongs to the UPF0166 family.</text>
</comment>
<dbReference type="SUPFAM" id="SSF54913">
    <property type="entry name" value="GlnB-like"/>
    <property type="match status" value="1"/>
</dbReference>
<accession>A0A239M4G9</accession>
<dbReference type="PANTHER" id="PTHR35983:SF1">
    <property type="entry name" value="UPF0166 PROTEIN TM_0021"/>
    <property type="match status" value="1"/>
</dbReference>
<organism evidence="2 3">
    <name type="scientific">Granulicella rosea</name>
    <dbReference type="NCBI Taxonomy" id="474952"/>
    <lineage>
        <taxon>Bacteria</taxon>
        <taxon>Pseudomonadati</taxon>
        <taxon>Acidobacteriota</taxon>
        <taxon>Terriglobia</taxon>
        <taxon>Terriglobales</taxon>
        <taxon>Acidobacteriaceae</taxon>
        <taxon>Granulicella</taxon>
    </lineage>
</organism>
<evidence type="ECO:0000313" key="3">
    <source>
        <dbReference type="Proteomes" id="UP000198356"/>
    </source>
</evidence>
<keyword evidence="3" id="KW-1185">Reference proteome</keyword>
<evidence type="ECO:0000256" key="1">
    <source>
        <dbReference type="ARBA" id="ARBA00010554"/>
    </source>
</evidence>
<dbReference type="InterPro" id="IPR011322">
    <property type="entry name" value="N-reg_PII-like_a/b"/>
</dbReference>
<dbReference type="Pfam" id="PF02641">
    <property type="entry name" value="DUF190"/>
    <property type="match status" value="1"/>
</dbReference>
<gene>
    <name evidence="2" type="ORF">SAMN05421770_10966</name>
</gene>
<evidence type="ECO:0000313" key="2">
    <source>
        <dbReference type="EMBL" id="SNT36884.1"/>
    </source>
</evidence>
<name>A0A239M4G9_9BACT</name>
<dbReference type="EMBL" id="FZOU01000009">
    <property type="protein sequence ID" value="SNT36884.1"/>
    <property type="molecule type" value="Genomic_DNA"/>
</dbReference>
<dbReference type="PANTHER" id="PTHR35983">
    <property type="entry name" value="UPF0166 PROTEIN TM_0021"/>
    <property type="match status" value="1"/>
</dbReference>
<dbReference type="OrthoDB" id="9795599at2"/>
<sequence length="117" mass="12565">MLKAGPALKVTLYLNDDTGSEHGFLHMELLAFLEHRGIAGASAVRPYAGFGSHHRLHVAGGGDVRGEHLPIILSFIDDVDKVEALLPELLERVTDGLVEAHPTQILKSALGVSRVIV</sequence>
<dbReference type="Gene3D" id="3.30.70.120">
    <property type="match status" value="1"/>
</dbReference>
<dbReference type="AlphaFoldDB" id="A0A239M4G9"/>
<protein>
    <submittedName>
        <fullName evidence="2">Uncharacterized protein</fullName>
    </submittedName>
</protein>
<dbReference type="InterPro" id="IPR015867">
    <property type="entry name" value="N-reg_PII/ATP_PRibTrfase_C"/>
</dbReference>